<dbReference type="PANTHER" id="PTHR11782">
    <property type="entry name" value="ADENOSINE/GUANOSINE DIPHOSPHATASE"/>
    <property type="match status" value="1"/>
</dbReference>
<evidence type="ECO:0000256" key="1">
    <source>
        <dbReference type="ARBA" id="ARBA00009283"/>
    </source>
</evidence>
<protein>
    <submittedName>
        <fullName evidence="9">Apyrase</fullName>
    </submittedName>
</protein>
<dbReference type="WBParaSite" id="TASK_0000542101-mRNA-1">
    <property type="protein sequence ID" value="TASK_0000542101-mRNA-1"/>
    <property type="gene ID" value="TASK_0000542101"/>
</dbReference>
<dbReference type="AlphaFoldDB" id="A0A0R3W5L9"/>
<keyword evidence="8" id="KW-1185">Reference proteome</keyword>
<evidence type="ECO:0000313" key="8">
    <source>
        <dbReference type="Proteomes" id="UP000282613"/>
    </source>
</evidence>
<feature type="binding site" evidence="4">
    <location>
        <begin position="193"/>
        <end position="197"/>
    </location>
    <ligand>
        <name>ATP</name>
        <dbReference type="ChEBI" id="CHEBI:30616"/>
    </ligand>
</feature>
<dbReference type="Proteomes" id="UP000282613">
    <property type="component" value="Unassembled WGS sequence"/>
</dbReference>
<keyword evidence="6" id="KW-0732">Signal</keyword>
<keyword evidence="4" id="KW-0547">Nucleotide-binding</keyword>
<evidence type="ECO:0000313" key="7">
    <source>
        <dbReference type="EMBL" id="VDK35068.1"/>
    </source>
</evidence>
<dbReference type="InterPro" id="IPR000407">
    <property type="entry name" value="GDA1_CD39_NTPase"/>
</dbReference>
<keyword evidence="4" id="KW-0067">ATP-binding</keyword>
<dbReference type="STRING" id="60517.A0A0R3W5L9"/>
<evidence type="ECO:0000256" key="5">
    <source>
        <dbReference type="RuleBase" id="RU003833"/>
    </source>
</evidence>
<gene>
    <name evidence="7" type="ORF">TASK_LOCUS5422</name>
</gene>
<dbReference type="Gene3D" id="3.30.420.40">
    <property type="match status" value="1"/>
</dbReference>
<organism evidence="9">
    <name type="scientific">Taenia asiatica</name>
    <name type="common">Asian tapeworm</name>
    <dbReference type="NCBI Taxonomy" id="60517"/>
    <lineage>
        <taxon>Eukaryota</taxon>
        <taxon>Metazoa</taxon>
        <taxon>Spiralia</taxon>
        <taxon>Lophotrochozoa</taxon>
        <taxon>Platyhelminthes</taxon>
        <taxon>Cestoda</taxon>
        <taxon>Eucestoda</taxon>
        <taxon>Cyclophyllidea</taxon>
        <taxon>Taeniidae</taxon>
        <taxon>Taenia</taxon>
    </lineage>
</organism>
<name>A0A0R3W5L9_TAEAS</name>
<proteinExistence type="inferred from homology"/>
<evidence type="ECO:0000256" key="3">
    <source>
        <dbReference type="PIRSR" id="PIRSR600407-1"/>
    </source>
</evidence>
<dbReference type="Gene3D" id="3.30.420.150">
    <property type="entry name" value="Exopolyphosphatase. Domain 2"/>
    <property type="match status" value="2"/>
</dbReference>
<dbReference type="GO" id="GO:0016787">
    <property type="term" value="F:hydrolase activity"/>
    <property type="evidence" value="ECO:0007669"/>
    <property type="project" value="UniProtKB-KW"/>
</dbReference>
<evidence type="ECO:0000313" key="9">
    <source>
        <dbReference type="WBParaSite" id="TASK_0000542101-mRNA-1"/>
    </source>
</evidence>
<dbReference type="OrthoDB" id="6372431at2759"/>
<dbReference type="PROSITE" id="PS01238">
    <property type="entry name" value="GDA1_CD39_NTPASE"/>
    <property type="match status" value="1"/>
</dbReference>
<dbReference type="EMBL" id="UYRS01018414">
    <property type="protein sequence ID" value="VDK35068.1"/>
    <property type="molecule type" value="Genomic_DNA"/>
</dbReference>
<feature type="signal peptide" evidence="6">
    <location>
        <begin position="1"/>
        <end position="19"/>
    </location>
</feature>
<evidence type="ECO:0000256" key="2">
    <source>
        <dbReference type="ARBA" id="ARBA00022801"/>
    </source>
</evidence>
<dbReference type="Pfam" id="PF01150">
    <property type="entry name" value="GDA1_CD39"/>
    <property type="match status" value="1"/>
</dbReference>
<comment type="similarity">
    <text evidence="1 5">Belongs to the GDA1/CD39 NTPase family.</text>
</comment>
<feature type="active site" description="Proton acceptor" evidence="3">
    <location>
        <position position="156"/>
    </location>
</feature>
<reference evidence="9" key="1">
    <citation type="submission" date="2017-02" db="UniProtKB">
        <authorList>
            <consortium name="WormBaseParasite"/>
        </authorList>
    </citation>
    <scope>IDENTIFICATION</scope>
</reference>
<dbReference type="GO" id="GO:0005524">
    <property type="term" value="F:ATP binding"/>
    <property type="evidence" value="ECO:0007669"/>
    <property type="project" value="UniProtKB-KW"/>
</dbReference>
<sequence>MLVGLILFIVLLVLYDVSLHPPTKYLLVIDCGLRTSKFSLFEYSDFYGRSNAWVRQRSYSTISPGISSFADNSTAGAEAILQEANAVITGGVPPGCRKNTRIFLGAVAGVRMLEKTNAEKAQALVEAVRSTLAGSASEGVVMSRMEDVGVVSGADEGFYAWLAVNYLRGKFGKENSDSPHNPSSMLGALNLDGASTQITFVPETKGEMNKTAFGQEYNLYSRSHLCYGVATIRARYLARLTEVSDLQGAPPNIVFEGDYNSMRCGQAIDEIFKAGSFATYHRPSLRGDFAAINKVWEIVNSFITVGTSGKVSLTEFSAEIDKFCGEKWVAVSVSLNSKLLANLTLSHHFHSPSLYLFCACQIEGIAMFYAANWYLLTSLTITRRFMDGSPKDKCLQGWMVKGLLEAYEFKSDSGWSTVTFLGNVSSIFAFSIMYE</sequence>
<evidence type="ECO:0000256" key="4">
    <source>
        <dbReference type="PIRSR" id="PIRSR600407-2"/>
    </source>
</evidence>
<evidence type="ECO:0000256" key="6">
    <source>
        <dbReference type="SAM" id="SignalP"/>
    </source>
</evidence>
<reference evidence="7 8" key="2">
    <citation type="submission" date="2018-11" db="EMBL/GenBank/DDBJ databases">
        <authorList>
            <consortium name="Pathogen Informatics"/>
        </authorList>
    </citation>
    <scope>NUCLEOTIDE SEQUENCE [LARGE SCALE GENOMIC DNA]</scope>
</reference>
<keyword evidence="2 5" id="KW-0378">Hydrolase</keyword>
<feature type="chain" id="PRO_5043132594" evidence="6">
    <location>
        <begin position="20"/>
        <end position="435"/>
    </location>
</feature>
<accession>A0A0R3W5L9</accession>